<name>F0SN73_RUBBR</name>
<keyword evidence="5 7" id="KW-0057">Aromatic amino acid biosynthesis</keyword>
<protein>
    <recommendedName>
        <fullName evidence="7 8">Multifunctional fusion protein</fullName>
    </recommendedName>
    <domain>
        <recommendedName>
            <fullName evidence="7">3-dehydroquinate dehydratase</fullName>
            <shortName evidence="7">3-dehydroquinase</shortName>
            <ecNumber evidence="7">4.2.1.10</ecNumber>
        </recommendedName>
        <alternativeName>
            <fullName evidence="7">Type I DHQase</fullName>
        </alternativeName>
        <alternativeName>
            <fullName evidence="7">Type I dehydroquinase</fullName>
            <shortName evidence="7">DHQ1</shortName>
        </alternativeName>
    </domain>
    <domain>
        <recommendedName>
            <fullName evidence="8">Shikimate dehydrogenase (NADP(+))</fullName>
            <shortName evidence="8">SDH</shortName>
            <ecNumber evidence="8">1.1.1.25</ecNumber>
        </recommendedName>
    </domain>
</protein>
<dbReference type="STRING" id="756272.Plabr_3505"/>
<feature type="binding site" evidence="8">
    <location>
        <position position="294"/>
    </location>
    <ligand>
        <name>NADP(+)</name>
        <dbReference type="ChEBI" id="CHEBI:58349"/>
    </ligand>
</feature>
<keyword evidence="13" id="KW-1185">Reference proteome</keyword>
<organism evidence="12 13">
    <name type="scientific">Rubinisphaera brasiliensis (strain ATCC 49424 / DSM 5305 / JCM 21570 / IAM 15109 / NBRC 103401 / IFAM 1448)</name>
    <name type="common">Planctomyces brasiliensis</name>
    <dbReference type="NCBI Taxonomy" id="756272"/>
    <lineage>
        <taxon>Bacteria</taxon>
        <taxon>Pseudomonadati</taxon>
        <taxon>Planctomycetota</taxon>
        <taxon>Planctomycetia</taxon>
        <taxon>Planctomycetales</taxon>
        <taxon>Planctomycetaceae</taxon>
        <taxon>Rubinisphaera</taxon>
    </lineage>
</organism>
<dbReference type="InterPro" id="IPR028939">
    <property type="entry name" value="P5C_Rdtase_cat_N"/>
</dbReference>
<keyword evidence="7" id="KW-0704">Schiff base</keyword>
<dbReference type="InterPro" id="IPR013785">
    <property type="entry name" value="Aldolase_TIM"/>
</dbReference>
<dbReference type="InterPro" id="IPR013708">
    <property type="entry name" value="Shikimate_DH-bd_N"/>
</dbReference>
<dbReference type="Pfam" id="PF03807">
    <property type="entry name" value="F420_oxidored"/>
    <property type="match status" value="1"/>
</dbReference>
<evidence type="ECO:0000256" key="5">
    <source>
        <dbReference type="ARBA" id="ARBA00023141"/>
    </source>
</evidence>
<dbReference type="OrthoDB" id="9792692at2"/>
<evidence type="ECO:0000259" key="9">
    <source>
        <dbReference type="Pfam" id="PF03807"/>
    </source>
</evidence>
<dbReference type="GO" id="GO:0004764">
    <property type="term" value="F:shikimate 3-dehydrogenase (NADP+) activity"/>
    <property type="evidence" value="ECO:0007669"/>
    <property type="project" value="UniProtKB-UniRule"/>
</dbReference>
<feature type="domain" description="Shikimate dehydrogenase substrate binding N-terminal" evidence="10">
    <location>
        <begin position="223"/>
        <end position="305"/>
    </location>
</feature>
<feature type="binding site" evidence="8">
    <location>
        <position position="458"/>
    </location>
    <ligand>
        <name>NADP(+)</name>
        <dbReference type="ChEBI" id="CHEBI:58349"/>
    </ligand>
</feature>
<dbReference type="KEGG" id="pbs:Plabr_3505"/>
<dbReference type="GO" id="GO:0008652">
    <property type="term" value="P:amino acid biosynthetic process"/>
    <property type="evidence" value="ECO:0007669"/>
    <property type="project" value="UniProtKB-KW"/>
</dbReference>
<feature type="domain" description="SDH C-terminal" evidence="11">
    <location>
        <begin position="458"/>
        <end position="488"/>
    </location>
</feature>
<feature type="active site" description="Proton acceptor" evidence="8">
    <location>
        <position position="282"/>
    </location>
</feature>
<sequence length="496" mass="55727">MICVSVGRTRLKMMRAEHEALSRAGAQLVELRLDWLKHVNDISLLLKDRPTATVITCRRAEDQGKWRGSEDERQKLLRAAIVDGVEFVDIEVDIAKSIPRYGKTRRIVSYHNFEETPDNLEEIHKQIAASDPDVAKIVTMANSPADGVRMLELVAKSKIPTVGFCMGEFGLFTRVLCTKYGAPFTYASFSSERELAPGQISFREMLELYRHDQIDVDTRVFGVLGDPIAHSYSPRLHNDAFEAEKINAVYLPFRISEQHFEDSMRALRRLNTEGFSITIPHKERIVTQADHTDDDAKEIGAANTLYRNQKGIWFATNTDFEAAMTALRQATKKAGWPEGGFKDRKVLILGAGGVARAIGHGVVRGGGQLVVTGRTRSRAKELAEKLGCQHCSWENRGAQRPEVLINCTPIGMFPNMDETPYEQHWMTDGMVVFDTIYNPENTLLVKQARERDCHIASGLEMFIRQAAAQFECFTGQNPPLDTMRNTLKRAISLAKG</sequence>
<dbReference type="Proteomes" id="UP000006860">
    <property type="component" value="Chromosome"/>
</dbReference>
<keyword evidence="3 8" id="KW-0521">NADP</keyword>
<dbReference type="InterPro" id="IPR046346">
    <property type="entry name" value="Aminoacid_DH-like_N_sf"/>
</dbReference>
<evidence type="ECO:0000256" key="6">
    <source>
        <dbReference type="ARBA" id="ARBA00049442"/>
    </source>
</evidence>
<dbReference type="GO" id="GO:0003855">
    <property type="term" value="F:3-dehydroquinate dehydratase activity"/>
    <property type="evidence" value="ECO:0007669"/>
    <property type="project" value="UniProtKB-UniRule"/>
</dbReference>
<dbReference type="AlphaFoldDB" id="F0SN73"/>
<feature type="binding site" evidence="7">
    <location>
        <position position="58"/>
    </location>
    <ligand>
        <name>3-dehydroquinate</name>
        <dbReference type="ChEBI" id="CHEBI:32364"/>
    </ligand>
</feature>
<evidence type="ECO:0000256" key="2">
    <source>
        <dbReference type="ARBA" id="ARBA00022605"/>
    </source>
</evidence>
<dbReference type="GO" id="GO:0050661">
    <property type="term" value="F:NADP binding"/>
    <property type="evidence" value="ECO:0007669"/>
    <property type="project" value="InterPro"/>
</dbReference>
<feature type="binding site" evidence="8">
    <location>
        <position position="465"/>
    </location>
    <ligand>
        <name>shikimate</name>
        <dbReference type="ChEBI" id="CHEBI:36208"/>
    </ligand>
</feature>
<comment type="similarity">
    <text evidence="8">Belongs to the shikimate dehydrogenase family.</text>
</comment>
<dbReference type="SUPFAM" id="SSF51735">
    <property type="entry name" value="NAD(P)-binding Rossmann-fold domains"/>
    <property type="match status" value="1"/>
</dbReference>
<dbReference type="EC" id="1.1.1.25" evidence="8"/>
<dbReference type="eggNOG" id="COG0710">
    <property type="taxonomic scope" value="Bacteria"/>
</dbReference>
<dbReference type="eggNOG" id="COG0169">
    <property type="taxonomic scope" value="Bacteria"/>
</dbReference>
<gene>
    <name evidence="7" type="primary">aroD</name>
    <name evidence="8" type="synonym">aroE</name>
    <name evidence="12" type="ordered locus">Plabr_3505</name>
</gene>
<dbReference type="Gene3D" id="3.40.50.720">
    <property type="entry name" value="NAD(P)-binding Rossmann-like Domain"/>
    <property type="match status" value="1"/>
</dbReference>
<comment type="caution">
    <text evidence="7">Lacks conserved residue(s) required for the propagation of feature annotation.</text>
</comment>
<keyword evidence="2 7" id="KW-0028">Amino-acid biosynthesis</keyword>
<dbReference type="HAMAP" id="MF_00214">
    <property type="entry name" value="AroD"/>
    <property type="match status" value="1"/>
</dbReference>
<dbReference type="EC" id="4.2.1.10" evidence="7"/>
<dbReference type="GO" id="GO:0009423">
    <property type="term" value="P:chorismate biosynthetic process"/>
    <property type="evidence" value="ECO:0007669"/>
    <property type="project" value="UniProtKB-UniRule"/>
</dbReference>
<dbReference type="InterPro" id="IPR011342">
    <property type="entry name" value="Shikimate_DH"/>
</dbReference>
<evidence type="ECO:0000259" key="10">
    <source>
        <dbReference type="Pfam" id="PF08501"/>
    </source>
</evidence>
<proteinExistence type="inferred from homology"/>
<feature type="active site" description="Proton donor/acceptor" evidence="7">
    <location>
        <position position="111"/>
    </location>
</feature>
<evidence type="ECO:0000256" key="1">
    <source>
        <dbReference type="ARBA" id="ARBA00004871"/>
    </source>
</evidence>
<comment type="function">
    <text evidence="7">Involved in the third step of the chorismate pathway, which leads to the biosynthesis of aromatic amino acids. Catalyzes the cis-dehydration of 3-dehydroquinate (DHQ) and introduces the first double bond of the aromatic ring to yield 3-dehydroshikimate.</text>
</comment>
<feature type="active site" description="Schiff-base intermediate with substrate" evidence="7">
    <location>
        <position position="136"/>
    </location>
</feature>
<comment type="catalytic activity">
    <reaction evidence="7">
        <text>3-dehydroquinate = 3-dehydroshikimate + H2O</text>
        <dbReference type="Rhea" id="RHEA:21096"/>
        <dbReference type="ChEBI" id="CHEBI:15377"/>
        <dbReference type="ChEBI" id="CHEBI:16630"/>
        <dbReference type="ChEBI" id="CHEBI:32364"/>
        <dbReference type="EC" id="4.2.1.10"/>
    </reaction>
</comment>
<dbReference type="Pfam" id="PF18317">
    <property type="entry name" value="SDH_C"/>
    <property type="match status" value="1"/>
</dbReference>
<dbReference type="EMBL" id="CP002546">
    <property type="protein sequence ID" value="ADY61102.1"/>
    <property type="molecule type" value="Genomic_DNA"/>
</dbReference>
<comment type="function">
    <text evidence="8">Involved in the biosynthesis of the chorismate, which leads to the biosynthesis of aromatic amino acids. Catalyzes the reversible NADPH linked reduction of 3-dehydroshikimate (DHSA) to yield shikimate (SA).</text>
</comment>
<dbReference type="CDD" id="cd00502">
    <property type="entry name" value="DHQase_I"/>
    <property type="match status" value="1"/>
</dbReference>
<evidence type="ECO:0000256" key="3">
    <source>
        <dbReference type="ARBA" id="ARBA00022857"/>
    </source>
</evidence>
<dbReference type="SUPFAM" id="SSF51569">
    <property type="entry name" value="Aldolase"/>
    <property type="match status" value="1"/>
</dbReference>
<dbReference type="CDD" id="cd01065">
    <property type="entry name" value="NAD_bind_Shikimate_DH"/>
    <property type="match status" value="1"/>
</dbReference>
<feature type="binding site" evidence="8">
    <location>
        <position position="278"/>
    </location>
    <ligand>
        <name>shikimate</name>
        <dbReference type="ChEBI" id="CHEBI:36208"/>
    </ligand>
</feature>
<dbReference type="GO" id="GO:0009073">
    <property type="term" value="P:aromatic amino acid family biosynthetic process"/>
    <property type="evidence" value="ECO:0007669"/>
    <property type="project" value="UniProtKB-KW"/>
</dbReference>
<dbReference type="InterPro" id="IPR022893">
    <property type="entry name" value="Shikimate_DH_fam"/>
</dbReference>
<comment type="similarity">
    <text evidence="7">Belongs to the type-I 3-dehydroquinase family.</text>
</comment>
<dbReference type="PANTHER" id="PTHR21089">
    <property type="entry name" value="SHIKIMATE DEHYDROGENASE"/>
    <property type="match status" value="1"/>
</dbReference>
<feature type="binding site" evidence="8">
    <location>
        <position position="319"/>
    </location>
    <ligand>
        <name>shikimate</name>
        <dbReference type="ChEBI" id="CHEBI:36208"/>
    </ligand>
</feature>
<dbReference type="UniPathway" id="UPA00053">
    <property type="reaction ID" value="UER00086"/>
</dbReference>
<feature type="binding site" evidence="8">
    <location>
        <begin position="231"/>
        <end position="233"/>
    </location>
    <ligand>
        <name>shikimate</name>
        <dbReference type="ChEBI" id="CHEBI:36208"/>
    </ligand>
</feature>
<evidence type="ECO:0000256" key="7">
    <source>
        <dbReference type="HAMAP-Rule" id="MF_00214"/>
    </source>
</evidence>
<dbReference type="GO" id="GO:0019632">
    <property type="term" value="P:shikimate metabolic process"/>
    <property type="evidence" value="ECO:0007669"/>
    <property type="project" value="InterPro"/>
</dbReference>
<feature type="binding site" evidence="7">
    <location>
        <position position="5"/>
    </location>
    <ligand>
        <name>3-dehydroquinate</name>
        <dbReference type="ChEBI" id="CHEBI:32364"/>
    </ligand>
</feature>
<evidence type="ECO:0000256" key="8">
    <source>
        <dbReference type="HAMAP-Rule" id="MF_00222"/>
    </source>
</evidence>
<comment type="catalytic activity">
    <reaction evidence="6 8">
        <text>shikimate + NADP(+) = 3-dehydroshikimate + NADPH + H(+)</text>
        <dbReference type="Rhea" id="RHEA:17737"/>
        <dbReference type="ChEBI" id="CHEBI:15378"/>
        <dbReference type="ChEBI" id="CHEBI:16630"/>
        <dbReference type="ChEBI" id="CHEBI:36208"/>
        <dbReference type="ChEBI" id="CHEBI:57783"/>
        <dbReference type="ChEBI" id="CHEBI:58349"/>
        <dbReference type="EC" id="1.1.1.25"/>
    </reaction>
</comment>
<dbReference type="Gene3D" id="3.20.20.70">
    <property type="entry name" value="Aldolase class I"/>
    <property type="match status" value="1"/>
</dbReference>
<dbReference type="PANTHER" id="PTHR21089:SF1">
    <property type="entry name" value="BIFUNCTIONAL 3-DEHYDROQUINATE DEHYDRATASE_SHIKIMATE DEHYDROGENASE, CHLOROPLASTIC"/>
    <property type="match status" value="1"/>
</dbReference>
<evidence type="ECO:0000256" key="4">
    <source>
        <dbReference type="ARBA" id="ARBA00023002"/>
    </source>
</evidence>
<dbReference type="InterPro" id="IPR001381">
    <property type="entry name" value="DHquinase_I"/>
</dbReference>
<feature type="domain" description="Pyrroline-5-carboxylate reductase catalytic N-terminal" evidence="9">
    <location>
        <begin position="345"/>
        <end position="415"/>
    </location>
</feature>
<dbReference type="NCBIfam" id="TIGR00507">
    <property type="entry name" value="aroE"/>
    <property type="match status" value="1"/>
</dbReference>
<dbReference type="SUPFAM" id="SSF53223">
    <property type="entry name" value="Aminoacid dehydrogenase-like, N-terminal domain"/>
    <property type="match status" value="1"/>
</dbReference>
<comment type="subunit">
    <text evidence="7">Homodimer.</text>
</comment>
<keyword evidence="4 8" id="KW-0560">Oxidoreductase</keyword>
<dbReference type="Pfam" id="PF08501">
    <property type="entry name" value="Shikimate_dh_N"/>
    <property type="match status" value="1"/>
</dbReference>
<dbReference type="InterPro" id="IPR036291">
    <property type="entry name" value="NAD(P)-bd_dom_sf"/>
</dbReference>
<dbReference type="HAMAP" id="MF_00222">
    <property type="entry name" value="Shikimate_DH_AroE"/>
    <property type="match status" value="1"/>
</dbReference>
<evidence type="ECO:0000313" key="13">
    <source>
        <dbReference type="Proteomes" id="UP000006860"/>
    </source>
</evidence>
<feature type="binding site" evidence="7">
    <location>
        <begin position="30"/>
        <end position="32"/>
    </location>
    <ligand>
        <name>3-dehydroquinate</name>
        <dbReference type="ChEBI" id="CHEBI:32364"/>
    </ligand>
</feature>
<dbReference type="Gene3D" id="3.40.50.10860">
    <property type="entry name" value="Leucine Dehydrogenase, chain A, domain 1"/>
    <property type="match status" value="1"/>
</dbReference>
<feature type="binding site" evidence="7">
    <location>
        <position position="199"/>
    </location>
    <ligand>
        <name>3-dehydroquinate</name>
        <dbReference type="ChEBI" id="CHEBI:32364"/>
    </ligand>
</feature>
<dbReference type="RefSeq" id="WP_013629821.1">
    <property type="nucleotide sequence ID" value="NC_015174.1"/>
</dbReference>
<feature type="binding site" evidence="8">
    <location>
        <position position="435"/>
    </location>
    <ligand>
        <name>NADP(+)</name>
        <dbReference type="ChEBI" id="CHEBI:58349"/>
    </ligand>
</feature>
<dbReference type="GO" id="GO:0005829">
    <property type="term" value="C:cytosol"/>
    <property type="evidence" value="ECO:0007669"/>
    <property type="project" value="TreeGrafter"/>
</dbReference>
<dbReference type="Pfam" id="PF01487">
    <property type="entry name" value="DHquinase_I"/>
    <property type="match status" value="1"/>
</dbReference>
<feature type="binding site" evidence="8">
    <location>
        <position position="303"/>
    </location>
    <ligand>
        <name>shikimate</name>
        <dbReference type="ChEBI" id="CHEBI:36208"/>
    </ligand>
</feature>
<comment type="pathway">
    <text evidence="7">Metabolic intermediate biosynthesis; chorismate biosynthesis; chorismate from D-erythrose 4-phosphate and phosphoenolpyruvate: step 3/7.</text>
</comment>
<evidence type="ECO:0000313" key="12">
    <source>
        <dbReference type="EMBL" id="ADY61102.1"/>
    </source>
</evidence>
<feature type="binding site" evidence="8">
    <location>
        <begin position="350"/>
        <end position="354"/>
    </location>
    <ligand>
        <name>NADP(+)</name>
        <dbReference type="ChEBI" id="CHEBI:58349"/>
    </ligand>
</feature>
<dbReference type="HOGENOM" id="CLU_019120_0_0_0"/>
<comment type="pathway">
    <text evidence="1 8">Metabolic intermediate biosynthesis; chorismate biosynthesis; chorismate from D-erythrose 4-phosphate and phosphoenolpyruvate: step 4/7.</text>
</comment>
<evidence type="ECO:0000259" key="11">
    <source>
        <dbReference type="Pfam" id="PF18317"/>
    </source>
</evidence>
<dbReference type="InterPro" id="IPR041121">
    <property type="entry name" value="SDH_C"/>
</dbReference>
<accession>F0SN73</accession>
<reference evidence="13" key="1">
    <citation type="submission" date="2011-02" db="EMBL/GenBank/DDBJ databases">
        <title>The complete genome of Planctomyces brasiliensis DSM 5305.</title>
        <authorList>
            <person name="Lucas S."/>
            <person name="Copeland A."/>
            <person name="Lapidus A."/>
            <person name="Bruce D."/>
            <person name="Goodwin L."/>
            <person name="Pitluck S."/>
            <person name="Kyrpides N."/>
            <person name="Mavromatis K."/>
            <person name="Pagani I."/>
            <person name="Ivanova N."/>
            <person name="Ovchinnikova G."/>
            <person name="Lu M."/>
            <person name="Detter J.C."/>
            <person name="Han C."/>
            <person name="Land M."/>
            <person name="Hauser L."/>
            <person name="Markowitz V."/>
            <person name="Cheng J.-F."/>
            <person name="Hugenholtz P."/>
            <person name="Woyke T."/>
            <person name="Wu D."/>
            <person name="Tindall B."/>
            <person name="Pomrenke H.G."/>
            <person name="Brambilla E."/>
            <person name="Klenk H.-P."/>
            <person name="Eisen J.A."/>
        </authorList>
    </citation>
    <scope>NUCLEOTIDE SEQUENCE [LARGE SCALE GENOMIC DNA]</scope>
    <source>
        <strain evidence="13">ATCC 49424 / DSM 5305 / JCM 21570 / NBRC 103401 / IFAM 1448</strain>
    </source>
</reference>
<keyword evidence="7 12" id="KW-0456">Lyase</keyword>
<feature type="binding site" evidence="7">
    <location>
        <position position="174"/>
    </location>
    <ligand>
        <name>3-dehydroquinate</name>
        <dbReference type="ChEBI" id="CHEBI:32364"/>
    </ligand>
</feature>
<feature type="binding site" evidence="8">
    <location>
        <position position="437"/>
    </location>
    <ligand>
        <name>shikimate</name>
        <dbReference type="ChEBI" id="CHEBI:36208"/>
    </ligand>
</feature>